<protein>
    <submittedName>
        <fullName evidence="5">Aldehyde dehydrogenase family protein</fullName>
    </submittedName>
</protein>
<evidence type="ECO:0000256" key="1">
    <source>
        <dbReference type="ARBA" id="ARBA00009986"/>
    </source>
</evidence>
<dbReference type="GO" id="GO:0016620">
    <property type="term" value="F:oxidoreductase activity, acting on the aldehyde or oxo group of donors, NAD or NADP as acceptor"/>
    <property type="evidence" value="ECO:0007669"/>
    <property type="project" value="InterPro"/>
</dbReference>
<dbReference type="FunFam" id="3.40.309.10:FF:000009">
    <property type="entry name" value="Aldehyde dehydrogenase A"/>
    <property type="match status" value="1"/>
</dbReference>
<evidence type="ECO:0000256" key="2">
    <source>
        <dbReference type="ARBA" id="ARBA00023002"/>
    </source>
</evidence>
<dbReference type="SUPFAM" id="SSF53720">
    <property type="entry name" value="ALDH-like"/>
    <property type="match status" value="1"/>
</dbReference>
<evidence type="ECO:0000313" key="5">
    <source>
        <dbReference type="EMBL" id="KAA3529885.1"/>
    </source>
</evidence>
<dbReference type="InterPro" id="IPR015590">
    <property type="entry name" value="Aldehyde_DH_dom"/>
</dbReference>
<dbReference type="InterPro" id="IPR016162">
    <property type="entry name" value="Ald_DH_N"/>
</dbReference>
<organism evidence="5 6">
    <name type="scientific">Agrobacterium vitis</name>
    <name type="common">Rhizobium vitis</name>
    <dbReference type="NCBI Taxonomy" id="373"/>
    <lineage>
        <taxon>Bacteria</taxon>
        <taxon>Pseudomonadati</taxon>
        <taxon>Pseudomonadota</taxon>
        <taxon>Alphaproteobacteria</taxon>
        <taxon>Hyphomicrobiales</taxon>
        <taxon>Rhizobiaceae</taxon>
        <taxon>Rhizobium/Agrobacterium group</taxon>
        <taxon>Agrobacterium</taxon>
    </lineage>
</organism>
<dbReference type="CDD" id="cd07152">
    <property type="entry name" value="ALDH_BenzADH"/>
    <property type="match status" value="1"/>
</dbReference>
<evidence type="ECO:0000313" key="6">
    <source>
        <dbReference type="Proteomes" id="UP000436911"/>
    </source>
</evidence>
<dbReference type="Proteomes" id="UP000436911">
    <property type="component" value="Unassembled WGS sequence"/>
</dbReference>
<reference evidence="5 6" key="1">
    <citation type="submission" date="2018-08" db="EMBL/GenBank/DDBJ databases">
        <title>Genome sequencing of Agrobacterium vitis strain ICMP 10754.</title>
        <authorList>
            <person name="Visnovsky S.B."/>
            <person name="Pitman A.R."/>
        </authorList>
    </citation>
    <scope>NUCLEOTIDE SEQUENCE [LARGE SCALE GENOMIC DNA]</scope>
    <source>
        <strain evidence="5 6">ICMP 10754</strain>
    </source>
</reference>
<dbReference type="InterPro" id="IPR016161">
    <property type="entry name" value="Ald_DH/histidinol_DH"/>
</dbReference>
<dbReference type="Gene3D" id="3.40.309.10">
    <property type="entry name" value="Aldehyde Dehydrogenase, Chain A, domain 2"/>
    <property type="match status" value="1"/>
</dbReference>
<name>A0A368NZJ9_AGRVI</name>
<comment type="similarity">
    <text evidence="1">Belongs to the aldehyde dehydrogenase family.</text>
</comment>
<accession>A0A368NZJ9</accession>
<dbReference type="OrthoDB" id="9812625at2"/>
<dbReference type="InterPro" id="IPR016163">
    <property type="entry name" value="Ald_DH_C"/>
</dbReference>
<gene>
    <name evidence="5" type="ORF">DXT89_03725</name>
</gene>
<dbReference type="EMBL" id="QUSG01000002">
    <property type="protein sequence ID" value="KAA3529885.1"/>
    <property type="molecule type" value="Genomic_DNA"/>
</dbReference>
<evidence type="ECO:0000256" key="3">
    <source>
        <dbReference type="ARBA" id="ARBA00023027"/>
    </source>
</evidence>
<dbReference type="PANTHER" id="PTHR42986">
    <property type="entry name" value="BENZALDEHYDE DEHYDROGENASE YFMT"/>
    <property type="match status" value="1"/>
</dbReference>
<evidence type="ECO:0000259" key="4">
    <source>
        <dbReference type="Pfam" id="PF00171"/>
    </source>
</evidence>
<feature type="domain" description="Aldehyde dehydrogenase" evidence="4">
    <location>
        <begin position="27"/>
        <end position="477"/>
    </location>
</feature>
<dbReference type="Gene3D" id="3.40.605.10">
    <property type="entry name" value="Aldehyde Dehydrogenase, Chain A, domain 1"/>
    <property type="match status" value="1"/>
</dbReference>
<proteinExistence type="inferred from homology"/>
<dbReference type="Pfam" id="PF00171">
    <property type="entry name" value="Aldedh"/>
    <property type="match status" value="1"/>
</dbReference>
<dbReference type="PANTHER" id="PTHR42986:SF1">
    <property type="entry name" value="BENZALDEHYDE DEHYDROGENASE YFMT"/>
    <property type="match status" value="1"/>
</dbReference>
<comment type="caution">
    <text evidence="5">The sequence shown here is derived from an EMBL/GenBank/DDBJ whole genome shotgun (WGS) entry which is preliminary data.</text>
</comment>
<dbReference type="AlphaFoldDB" id="A0A368NZJ9"/>
<keyword evidence="3" id="KW-0520">NAD</keyword>
<keyword evidence="2" id="KW-0560">Oxidoreductase</keyword>
<dbReference type="GeneID" id="60680438"/>
<sequence length="488" mass="50571">MTSSIPFIKPEHLKGVAFDGGWKSLSKAQDSVETATGKTLGQIAMATAQDIVGAAATARKAQPAWAATPYEQRAEILRNAARIAENNRDEIVDWIVRESGSIAPKAGFEVALTIKALYEASAMPSQAAGQVLPTQPGRLNLARRRAIGVVGVISPFNFPLYLAMRAVAPAIAVGNGVVLKPDPRTAICGGHVIARLFEEAGLPAGILSVLPGDGAAGAALCDAPDIGMIQFTGSTAAGRKVGEAAGRNLKKVSLELGGKNSFIVLDDADLDLAVKNAVWSTYLHQGQICMSAGRILVQSGIAKEFIGKLADHASAMPSGDPASGQVALGPLINQAQLDHAARIVDAAVAGGAEVVTGGGHDELYFQPTVLAGVSRDNPAFHEEIFGPVAVVTVFDKDEDAIALANDTDYGLSGAIVSRSIGRALAIGERLNVGLLHINDATVNDEVINPFGGVGASGNGTSIGGPANWEEFTQWQWVTIKADAPAYPL</sequence>
<dbReference type="RefSeq" id="WP_060717169.1">
    <property type="nucleotide sequence ID" value="NZ_CP055266.1"/>
</dbReference>